<dbReference type="Proteomes" id="UP000325579">
    <property type="component" value="Unassembled WGS sequence"/>
</dbReference>
<feature type="non-terminal residue" evidence="1">
    <location>
        <position position="95"/>
    </location>
</feature>
<gene>
    <name evidence="1" type="ORF">BDV37DRAFT_248536</name>
</gene>
<dbReference type="GeneID" id="43666691"/>
<organism evidence="1 2">
    <name type="scientific">Aspergillus pseudonomiae</name>
    <dbReference type="NCBI Taxonomy" id="1506151"/>
    <lineage>
        <taxon>Eukaryota</taxon>
        <taxon>Fungi</taxon>
        <taxon>Dikarya</taxon>
        <taxon>Ascomycota</taxon>
        <taxon>Pezizomycotina</taxon>
        <taxon>Eurotiomycetes</taxon>
        <taxon>Eurotiomycetidae</taxon>
        <taxon>Eurotiales</taxon>
        <taxon>Aspergillaceae</taxon>
        <taxon>Aspergillus</taxon>
        <taxon>Aspergillus subgen. Circumdati</taxon>
    </lineage>
</organism>
<name>A0A5N7DC94_9EURO</name>
<protein>
    <submittedName>
        <fullName evidence="1">Uncharacterized protein</fullName>
    </submittedName>
</protein>
<evidence type="ECO:0000313" key="1">
    <source>
        <dbReference type="EMBL" id="KAE8403987.1"/>
    </source>
</evidence>
<dbReference type="EMBL" id="ML736771">
    <property type="protein sequence ID" value="KAE8403987.1"/>
    <property type="molecule type" value="Genomic_DNA"/>
</dbReference>
<proteinExistence type="predicted"/>
<accession>A0A5N7DC94</accession>
<reference evidence="1 2" key="1">
    <citation type="submission" date="2019-04" db="EMBL/GenBank/DDBJ databases">
        <authorList>
            <consortium name="DOE Joint Genome Institute"/>
            <person name="Mondo S."/>
            <person name="Kjaerbolling I."/>
            <person name="Vesth T."/>
            <person name="Frisvad J.C."/>
            <person name="Nybo J.L."/>
            <person name="Theobald S."/>
            <person name="Kildgaard S."/>
            <person name="Isbrandt T."/>
            <person name="Kuo A."/>
            <person name="Sato A."/>
            <person name="Lyhne E.K."/>
            <person name="Kogle M.E."/>
            <person name="Wiebenga A."/>
            <person name="Kun R.S."/>
            <person name="Lubbers R.J."/>
            <person name="Makela M.R."/>
            <person name="Barry K."/>
            <person name="Chovatia M."/>
            <person name="Clum A."/>
            <person name="Daum C."/>
            <person name="Haridas S."/>
            <person name="He G."/>
            <person name="LaButti K."/>
            <person name="Lipzen A."/>
            <person name="Riley R."/>
            <person name="Salamov A."/>
            <person name="Simmons B.A."/>
            <person name="Magnuson J.K."/>
            <person name="Henrissat B."/>
            <person name="Mortensen U.H."/>
            <person name="Larsen T.O."/>
            <person name="Devries R.P."/>
            <person name="Grigoriev I.V."/>
            <person name="Machida M."/>
            <person name="Baker S.E."/>
            <person name="Andersen M.R."/>
            <person name="Cantor M.N."/>
            <person name="Hua S.X."/>
        </authorList>
    </citation>
    <scope>NUCLEOTIDE SEQUENCE [LARGE SCALE GENOMIC DNA]</scope>
    <source>
        <strain evidence="1 2">CBS 119388</strain>
    </source>
</reference>
<dbReference type="RefSeq" id="XP_031941306.1">
    <property type="nucleotide sequence ID" value="XM_032082000.1"/>
</dbReference>
<dbReference type="AlphaFoldDB" id="A0A5N7DC94"/>
<evidence type="ECO:0000313" key="2">
    <source>
        <dbReference type="Proteomes" id="UP000325579"/>
    </source>
</evidence>
<keyword evidence="2" id="KW-1185">Reference proteome</keyword>
<sequence length="95" mass="11084">MRENWWCSGGLCFSGYVEGVMGLVFLRLGPSVLSSCTEVWGYWFIGFCECEWFCYESYMLLLLFSWICRVRFFCTLQLSNVKTRQSPNTEIGVTN</sequence>